<feature type="binding site" description="axial binding residue" evidence="12">
    <location>
        <position position="314"/>
    </location>
    <ligand>
        <name>heme</name>
        <dbReference type="ChEBI" id="CHEBI:30413"/>
    </ligand>
    <ligandPart>
        <name>Fe</name>
        <dbReference type="ChEBI" id="CHEBI:18248"/>
    </ligandPart>
</feature>
<keyword evidence="8 13" id="KW-0560">Oxidoreductase</keyword>
<keyword evidence="4 12" id="KW-0349">Heme</keyword>
<name>A0A218XIZ7_PUNGR</name>
<evidence type="ECO:0000256" key="3">
    <source>
        <dbReference type="ARBA" id="ARBA00010617"/>
    </source>
</evidence>
<dbReference type="GO" id="GO:0016705">
    <property type="term" value="F:oxidoreductase activity, acting on paired donors, with incorporation or reduction of molecular oxygen"/>
    <property type="evidence" value="ECO:0007669"/>
    <property type="project" value="InterPro"/>
</dbReference>
<dbReference type="InterPro" id="IPR050665">
    <property type="entry name" value="Cytochrome_P450_Monooxygen"/>
</dbReference>
<evidence type="ECO:0000256" key="6">
    <source>
        <dbReference type="ARBA" id="ARBA00022723"/>
    </source>
</evidence>
<dbReference type="PRINTS" id="PR00465">
    <property type="entry name" value="EP450IV"/>
</dbReference>
<proteinExistence type="inferred from homology"/>
<evidence type="ECO:0000256" key="1">
    <source>
        <dbReference type="ARBA" id="ARBA00001971"/>
    </source>
</evidence>
<comment type="similarity">
    <text evidence="3 13">Belongs to the cytochrome P450 family.</text>
</comment>
<evidence type="ECO:0000256" key="12">
    <source>
        <dbReference type="PIRSR" id="PIRSR602403-1"/>
    </source>
</evidence>
<dbReference type="InterPro" id="IPR017972">
    <property type="entry name" value="Cyt_P450_CS"/>
</dbReference>
<dbReference type="PRINTS" id="PR00385">
    <property type="entry name" value="P450"/>
</dbReference>
<dbReference type="GO" id="GO:0020037">
    <property type="term" value="F:heme binding"/>
    <property type="evidence" value="ECO:0007669"/>
    <property type="project" value="InterPro"/>
</dbReference>
<dbReference type="PROSITE" id="PS00086">
    <property type="entry name" value="CYTOCHROME_P450"/>
    <property type="match status" value="1"/>
</dbReference>
<dbReference type="InterPro" id="IPR002403">
    <property type="entry name" value="Cyt_P450_E_grp-IV"/>
</dbReference>
<dbReference type="GO" id="GO:0005506">
    <property type="term" value="F:iron ion binding"/>
    <property type="evidence" value="ECO:0007669"/>
    <property type="project" value="InterPro"/>
</dbReference>
<evidence type="ECO:0000256" key="2">
    <source>
        <dbReference type="ARBA" id="ARBA00004167"/>
    </source>
</evidence>
<gene>
    <name evidence="14" type="ORF">CDL15_Pgr027446</name>
</gene>
<dbReference type="AlphaFoldDB" id="A0A218XIZ7"/>
<dbReference type="GO" id="GO:0016020">
    <property type="term" value="C:membrane"/>
    <property type="evidence" value="ECO:0007669"/>
    <property type="project" value="UniProtKB-SubCell"/>
</dbReference>
<evidence type="ECO:0000313" key="15">
    <source>
        <dbReference type="Proteomes" id="UP000197138"/>
    </source>
</evidence>
<keyword evidence="10 13" id="KW-0503">Monooxygenase</keyword>
<accession>A0A218XIZ7</accession>
<organism evidence="14 15">
    <name type="scientific">Punica granatum</name>
    <name type="common">Pomegranate</name>
    <dbReference type="NCBI Taxonomy" id="22663"/>
    <lineage>
        <taxon>Eukaryota</taxon>
        <taxon>Viridiplantae</taxon>
        <taxon>Streptophyta</taxon>
        <taxon>Embryophyta</taxon>
        <taxon>Tracheophyta</taxon>
        <taxon>Spermatophyta</taxon>
        <taxon>Magnoliopsida</taxon>
        <taxon>eudicotyledons</taxon>
        <taxon>Gunneridae</taxon>
        <taxon>Pentapetalae</taxon>
        <taxon>rosids</taxon>
        <taxon>malvids</taxon>
        <taxon>Myrtales</taxon>
        <taxon>Lythraceae</taxon>
        <taxon>Punica</taxon>
    </lineage>
</organism>
<keyword evidence="6 12" id="KW-0479">Metal-binding</keyword>
<dbReference type="Proteomes" id="UP000197138">
    <property type="component" value="Unassembled WGS sequence"/>
</dbReference>
<dbReference type="SUPFAM" id="SSF48264">
    <property type="entry name" value="Cytochrome P450"/>
    <property type="match status" value="1"/>
</dbReference>
<comment type="caution">
    <text evidence="14">The sequence shown here is derived from an EMBL/GenBank/DDBJ whole genome shotgun (WGS) entry which is preliminary data.</text>
</comment>
<protein>
    <submittedName>
        <fullName evidence="14">Uncharacterized protein</fullName>
    </submittedName>
</protein>
<evidence type="ECO:0000256" key="11">
    <source>
        <dbReference type="ARBA" id="ARBA00023136"/>
    </source>
</evidence>
<dbReference type="GO" id="GO:0004497">
    <property type="term" value="F:monooxygenase activity"/>
    <property type="evidence" value="ECO:0007669"/>
    <property type="project" value="UniProtKB-KW"/>
</dbReference>
<evidence type="ECO:0000256" key="9">
    <source>
        <dbReference type="ARBA" id="ARBA00023004"/>
    </source>
</evidence>
<keyword evidence="9 12" id="KW-0408">Iron</keyword>
<sequence length="368" mass="41794">MDMQGVRGPEPRFPLGNISNISSLVSESTSSCMSGISHDIAGRLLPHYIHWSKLYGKRFIYWNGFEPRLCLTETELVKEMLSKYSSVSEYVEKCTEDMLQCMRNAMALGQTEFEIGGFMTELTADIISRVVFGSSYENGKQIIHMLTILQRLCAQASRHLCPPGSRFLPSKYNREIKAQKTELERLLKEIIESREESIEIGRTSLQGNDILSLLLHGMQKKGELNLQLLHMVINESLRLYPPASILPRMAFEDITLGDLCIPKGLSVWIPVLAIHHSKELWGEDVNEFNPTRFESSKSFSQGRFIPFGVGPRNCIGQSFAMMEVKIILAMLLSRFRFRVLETYHHAPVIILTIKPKYGVPICLEPLNP</sequence>
<evidence type="ECO:0000256" key="4">
    <source>
        <dbReference type="ARBA" id="ARBA00022617"/>
    </source>
</evidence>
<dbReference type="InterPro" id="IPR036396">
    <property type="entry name" value="Cyt_P450_sf"/>
</dbReference>
<evidence type="ECO:0000256" key="10">
    <source>
        <dbReference type="ARBA" id="ARBA00023033"/>
    </source>
</evidence>
<evidence type="ECO:0000256" key="5">
    <source>
        <dbReference type="ARBA" id="ARBA00022692"/>
    </source>
</evidence>
<keyword evidence="5" id="KW-0812">Transmembrane</keyword>
<evidence type="ECO:0000256" key="13">
    <source>
        <dbReference type="RuleBase" id="RU000461"/>
    </source>
</evidence>
<comment type="cofactor">
    <cofactor evidence="1 12">
        <name>heme</name>
        <dbReference type="ChEBI" id="CHEBI:30413"/>
    </cofactor>
</comment>
<evidence type="ECO:0000256" key="8">
    <source>
        <dbReference type="ARBA" id="ARBA00023002"/>
    </source>
</evidence>
<dbReference type="EMBL" id="MTKT01001287">
    <property type="protein sequence ID" value="OWM84659.1"/>
    <property type="molecule type" value="Genomic_DNA"/>
</dbReference>
<evidence type="ECO:0000313" key="14">
    <source>
        <dbReference type="EMBL" id="OWM84659.1"/>
    </source>
</evidence>
<keyword evidence="7" id="KW-1133">Transmembrane helix</keyword>
<comment type="subcellular location">
    <subcellularLocation>
        <location evidence="2">Membrane</location>
        <topology evidence="2">Single-pass membrane protein</topology>
    </subcellularLocation>
</comment>
<reference evidence="15" key="1">
    <citation type="journal article" date="2017" name="Plant J.">
        <title>The pomegranate (Punica granatum L.) genome and the genomics of punicalagin biosynthesis.</title>
        <authorList>
            <person name="Qin G."/>
            <person name="Xu C."/>
            <person name="Ming R."/>
            <person name="Tang H."/>
            <person name="Guyot R."/>
            <person name="Kramer E.M."/>
            <person name="Hu Y."/>
            <person name="Yi X."/>
            <person name="Qi Y."/>
            <person name="Xu X."/>
            <person name="Gao Z."/>
            <person name="Pan H."/>
            <person name="Jian J."/>
            <person name="Tian Y."/>
            <person name="Yue Z."/>
            <person name="Xu Y."/>
        </authorList>
    </citation>
    <scope>NUCLEOTIDE SEQUENCE [LARGE SCALE GENOMIC DNA]</scope>
    <source>
        <strain evidence="15">cv. Dabenzi</strain>
    </source>
</reference>
<keyword evidence="11" id="KW-0472">Membrane</keyword>
<dbReference type="PANTHER" id="PTHR24282">
    <property type="entry name" value="CYTOCHROME P450 FAMILY MEMBER"/>
    <property type="match status" value="1"/>
</dbReference>
<dbReference type="PANTHER" id="PTHR24282:SF228">
    <property type="entry name" value="CYTOKININ HYDROXYLASE"/>
    <property type="match status" value="1"/>
</dbReference>
<dbReference type="InterPro" id="IPR001128">
    <property type="entry name" value="Cyt_P450"/>
</dbReference>
<evidence type="ECO:0000256" key="7">
    <source>
        <dbReference type="ARBA" id="ARBA00022989"/>
    </source>
</evidence>
<dbReference type="Pfam" id="PF00067">
    <property type="entry name" value="p450"/>
    <property type="match status" value="2"/>
</dbReference>
<dbReference type="Gene3D" id="1.10.630.10">
    <property type="entry name" value="Cytochrome P450"/>
    <property type="match status" value="2"/>
</dbReference>